<dbReference type="Gene3D" id="3.60.20.10">
    <property type="entry name" value="Glutamine Phosphoribosylpyrophosphate, subunit 1, domain 1"/>
    <property type="match status" value="1"/>
</dbReference>
<dbReference type="InterPro" id="IPR017932">
    <property type="entry name" value="GATase_2_dom"/>
</dbReference>
<dbReference type="AlphaFoldDB" id="A0A1Q6DXC1"/>
<protein>
    <submittedName>
        <fullName evidence="4">Glutamate synthase domain 1</fullName>
    </submittedName>
</protein>
<dbReference type="InterPro" id="IPR029055">
    <property type="entry name" value="Ntn_hydrolases_N"/>
</dbReference>
<evidence type="ECO:0000256" key="1">
    <source>
        <dbReference type="ARBA" id="ARBA00022679"/>
    </source>
</evidence>
<organism evidence="4 5">
    <name type="scientific">Methanohalarchaeum thermophilum</name>
    <dbReference type="NCBI Taxonomy" id="1903181"/>
    <lineage>
        <taxon>Archaea</taxon>
        <taxon>Methanobacteriati</taxon>
        <taxon>Methanobacteriota</taxon>
        <taxon>Methanonatronarchaeia</taxon>
        <taxon>Methanonatronarchaeales</taxon>
        <taxon>Methanonatronarchaeaceae</taxon>
        <taxon>Candidatus Methanohalarchaeum</taxon>
    </lineage>
</organism>
<gene>
    <name evidence="4" type="ORF">BTN85_1494</name>
</gene>
<keyword evidence="1" id="KW-0808">Transferase</keyword>
<dbReference type="SUPFAM" id="SSF56235">
    <property type="entry name" value="N-terminal nucleophile aminohydrolases (Ntn hydrolases)"/>
    <property type="match status" value="1"/>
</dbReference>
<dbReference type="GO" id="GO:0016740">
    <property type="term" value="F:transferase activity"/>
    <property type="evidence" value="ECO:0007669"/>
    <property type="project" value="UniProtKB-KW"/>
</dbReference>
<proteinExistence type="predicted"/>
<dbReference type="Pfam" id="PF13522">
    <property type="entry name" value="GATase_6"/>
    <property type="match status" value="1"/>
</dbReference>
<keyword evidence="5" id="KW-1185">Reference proteome</keyword>
<dbReference type="Proteomes" id="UP000185744">
    <property type="component" value="Unassembled WGS sequence"/>
</dbReference>
<evidence type="ECO:0000256" key="2">
    <source>
        <dbReference type="ARBA" id="ARBA00022962"/>
    </source>
</evidence>
<keyword evidence="2" id="KW-0315">Glutamine amidotransferase</keyword>
<dbReference type="STRING" id="1903181.BTN85_1494"/>
<accession>A0A1Q6DXC1</accession>
<evidence type="ECO:0000313" key="5">
    <source>
        <dbReference type="Proteomes" id="UP000185744"/>
    </source>
</evidence>
<reference evidence="4" key="1">
    <citation type="submission" date="2016-12" db="EMBL/GenBank/DDBJ databases">
        <title>Discovery of methanogenic haloarchaea.</title>
        <authorList>
            <person name="Sorokin D.Y."/>
            <person name="Makarova K.S."/>
            <person name="Abbas B."/>
            <person name="Ferrer M."/>
            <person name="Golyshin P.N."/>
        </authorList>
    </citation>
    <scope>NUCLEOTIDE SEQUENCE [LARGE SCALE GENOMIC DNA]</scope>
    <source>
        <strain evidence="4">HMET1</strain>
    </source>
</reference>
<evidence type="ECO:0000259" key="3">
    <source>
        <dbReference type="PROSITE" id="PS51278"/>
    </source>
</evidence>
<evidence type="ECO:0000313" key="4">
    <source>
        <dbReference type="EMBL" id="OKY78988.1"/>
    </source>
</evidence>
<dbReference type="InParanoid" id="A0A1Q6DXC1"/>
<dbReference type="PROSITE" id="PS51278">
    <property type="entry name" value="GATASE_TYPE_2"/>
    <property type="match status" value="1"/>
</dbReference>
<feature type="domain" description="Glutamine amidotransferase type-2" evidence="3">
    <location>
        <begin position="2"/>
        <end position="294"/>
    </location>
</feature>
<sequence length="294" mass="32975">MCGIAGIYSTKNISIDDKILQMLEKLQHRGEDSAGVALYGILDLEDNEYFIEIESGKNQEKIEEILGNKIQIEIDTEPPIYSSIYRGKYEILRKKVSRISQLNECKVINAGKAYTIKDKGKVKKLSNYLDEKNIKGTHGIGHTRFSTESEVNRYHAHPFQSFARPDVNVVHNGQITNYREIRENLESDGLIFDTQNDTECIAHYIANQLNKGDTLEKALKNSINDMDGPFSFIIAIENGIGVARDSLGLRPTILAQNNEIFAIASEEIAIRESMAEIEEIKHLKPGEVATMTGG</sequence>
<name>A0A1Q6DXC1_METT1</name>
<dbReference type="PANTHER" id="PTHR11907">
    <property type="entry name" value="AMIDOPHOSPHORIBOSYLTRANSFERASE"/>
    <property type="match status" value="1"/>
</dbReference>
<dbReference type="EMBL" id="MSDW01000001">
    <property type="protein sequence ID" value="OKY78988.1"/>
    <property type="molecule type" value="Genomic_DNA"/>
</dbReference>
<comment type="caution">
    <text evidence="4">The sequence shown here is derived from an EMBL/GenBank/DDBJ whole genome shotgun (WGS) entry which is preliminary data.</text>
</comment>